<proteinExistence type="predicted"/>
<dbReference type="EMBL" id="LR798210">
    <property type="protein sequence ID" value="CAB5187293.1"/>
    <property type="molecule type" value="Genomic_DNA"/>
</dbReference>
<dbReference type="PROSITE" id="PS00018">
    <property type="entry name" value="EF_HAND_1"/>
    <property type="match status" value="1"/>
</dbReference>
<keyword evidence="1" id="KW-0812">Transmembrane</keyword>
<dbReference type="InterPro" id="IPR018247">
    <property type="entry name" value="EF_Hand_1_Ca_BS"/>
</dbReference>
<reference evidence="2" key="1">
    <citation type="submission" date="2020-05" db="EMBL/GenBank/DDBJ databases">
        <authorList>
            <person name="Chiriac C."/>
            <person name="Salcher M."/>
            <person name="Ghai R."/>
            <person name="Kavagutti S V."/>
        </authorList>
    </citation>
    <scope>NUCLEOTIDE SEQUENCE</scope>
</reference>
<gene>
    <name evidence="2" type="ORF">UFOVP160_28</name>
</gene>
<evidence type="ECO:0008006" key="3">
    <source>
        <dbReference type="Google" id="ProtNLM"/>
    </source>
</evidence>
<evidence type="ECO:0000256" key="1">
    <source>
        <dbReference type="SAM" id="Phobius"/>
    </source>
</evidence>
<name>A0A6J7WDF0_9CAUD</name>
<protein>
    <recommendedName>
        <fullName evidence="3">EF-hand domain-containing protein</fullName>
    </recommendedName>
</protein>
<evidence type="ECO:0000313" key="2">
    <source>
        <dbReference type="EMBL" id="CAB5187293.1"/>
    </source>
</evidence>
<keyword evidence="1" id="KW-1133">Transmembrane helix</keyword>
<accession>A0A6J7WDF0</accession>
<organism evidence="2">
    <name type="scientific">uncultured Caudovirales phage</name>
    <dbReference type="NCBI Taxonomy" id="2100421"/>
    <lineage>
        <taxon>Viruses</taxon>
        <taxon>Duplodnaviria</taxon>
        <taxon>Heunggongvirae</taxon>
        <taxon>Uroviricota</taxon>
        <taxon>Caudoviricetes</taxon>
        <taxon>Peduoviridae</taxon>
        <taxon>Maltschvirus</taxon>
        <taxon>Maltschvirus maltsch</taxon>
    </lineage>
</organism>
<feature type="transmembrane region" description="Helical" evidence="1">
    <location>
        <begin position="81"/>
        <end position="102"/>
    </location>
</feature>
<sequence>MTKQLEKDSSYNQFDTDHDGVVTDTELARSERMMMIENMDKMADQQRVMSWAALIAPPVLIAYLASELVTLEKVNALNGLATTYCAAMGTIVVAFMAAQAYVRGKTSDA</sequence>
<feature type="transmembrane region" description="Helical" evidence="1">
    <location>
        <begin position="48"/>
        <end position="66"/>
    </location>
</feature>
<keyword evidence="1" id="KW-0472">Membrane</keyword>